<dbReference type="eggNOG" id="ENOG502SD4W">
    <property type="taxonomic scope" value="Eukaryota"/>
</dbReference>
<reference evidence="2" key="3">
    <citation type="journal article" date="2021" name="Int. J. Parasitol.">
        <title>Comparative analysis of gene expression between Babesia bovis blood stages and kinetes allowed by improved genome annotation.</title>
        <authorList>
            <person name="Ueti M.W."/>
            <person name="Johnson W.C."/>
            <person name="Kappmeyer L.S."/>
            <person name="Herndon D.R."/>
            <person name="Mousel M.R."/>
            <person name="Reif K.E."/>
            <person name="Taus N.S."/>
            <person name="Ifeonu O.O."/>
            <person name="Silva J.C."/>
            <person name="Suarez C.E."/>
            <person name="Brayton K.A."/>
        </authorList>
    </citation>
    <scope>NUCLEOTIDE SEQUENCE [LARGE SCALE GENOMIC DNA]</scope>
</reference>
<name>A7ASE3_BABBO</name>
<evidence type="ECO:0000313" key="2">
    <source>
        <dbReference type="Proteomes" id="UP000002173"/>
    </source>
</evidence>
<reference evidence="2" key="2">
    <citation type="journal article" date="2020" name="Data Brief">
        <title>Transcriptome dataset of Babesia bovis life stages within vertebrate and invertebrate hosts.</title>
        <authorList>
            <person name="Ueti M.W."/>
            <person name="Johnson W.C."/>
            <person name="Kappmeyer L.S."/>
            <person name="Herndon D.R."/>
            <person name="Mousel M.R."/>
            <person name="Reif K.E."/>
            <person name="Taus N.S."/>
            <person name="Ifeonu O.O."/>
            <person name="Silva J.C."/>
            <person name="Suarez C.E."/>
            <person name="Brayton K.A."/>
        </authorList>
    </citation>
    <scope>NUCLEOTIDE SEQUENCE [LARGE SCALE GENOMIC DNA]</scope>
</reference>
<sequence length="804" mass="91782">MRGCPKKCIPPWEVQSRLAYKRRKTFTKNVAFSRPQFKTFMNRCYQAITRQHSNILCNSADLHGINEPPLVSYDTSHKDLVKIEKLDDGVLNQSFAHPSTDGSDDATAVDIGQVFEDLNIRLQYIGYIGPNKHDKRLIIGFVNRIAEYLTDSTQCFKFLCSMVSVVNARVRSTALGDTSNIKVACKESFELMFARLDDNVSPYHCVMCYLKLCTFYGQNVKDLPAIYHKMVTKIVYGDVFITENELDNLLYTFQKLAVCDGRILDYYSERIANHFDCFSDDEVCNFARYLVKSLYARDKLDEFGASVDYSREFSASEIKELLDGFDVKSSAYLRCLESKMPTTLHQYTYFNLIDLGEFYHIFNIQSEVIIRFSTELWKYLYTLQYGYPIKSLVVLSKLGLSDCKTFGRLIRNIPQTLAFRWPLNLVAECLICLDGAKSEKIYVILAHYLVKSLSASFNPRSTMRIFDSLRLKGVVLTGFYQKVLNIQANNPKWLNHTELLSAARYAKEVGLCIKNAIDIIEAKGVSELNCQQAIQLLFILDGSYQNIAQNCLHTINRNSNDGNIGYEELVTLLMACKKQNVWLTLIPQLALKALQQIEAMDVIATIELLEMLSFGGPLSNVPLLEKLEKYINDSIPDLQLRSTGKVLCAALNNLDGHTQDMRVFLRHISQFKDVSWRREADEIQKIAHFKKNLGCRAYVSVFPFTADIEVSTYDLLAYIGDKKHYRLAIVDQAVPTTSQSPSSSGVHGSLLLDLCGNPYITVIDQEGNTHQTFKFYYKLRNRLVNKPFAHLLEATTLKEEWRKG</sequence>
<dbReference type="EMBL" id="AAXT01000002">
    <property type="protein sequence ID" value="EDO07462.1"/>
    <property type="molecule type" value="Genomic_DNA"/>
</dbReference>
<reference evidence="1 2" key="1">
    <citation type="journal article" date="2007" name="PLoS Pathog.">
        <title>Genome sequence of Babesia bovis and comparative analysis of apicomplexan hemoprotozoa.</title>
        <authorList>
            <person name="Brayton K.A."/>
            <person name="Lau A.O.T."/>
            <person name="Herndon D.R."/>
            <person name="Hannick L."/>
            <person name="Kappmeyer L.S."/>
            <person name="Berens S.J."/>
            <person name="Bidwell S.L."/>
            <person name="Brown W.C."/>
            <person name="Crabtree J."/>
            <person name="Fadrosh D."/>
            <person name="Feldblum T."/>
            <person name="Forberger H.A."/>
            <person name="Haas B.J."/>
            <person name="Howell J.M."/>
            <person name="Khouri H."/>
            <person name="Koo H."/>
            <person name="Mann D.J."/>
            <person name="Norimine J."/>
            <person name="Paulsen I.T."/>
            <person name="Radune D."/>
            <person name="Ren Q."/>
            <person name="Smith R.K. Jr."/>
            <person name="Suarez C.E."/>
            <person name="White O."/>
            <person name="Wortman J.R."/>
            <person name="Knowles D.P. Jr."/>
            <person name="McElwain T.F."/>
            <person name="Nene V.M."/>
        </authorList>
    </citation>
    <scope>NUCLEOTIDE SEQUENCE [LARGE SCALE GENOMIC DNA]</scope>
    <source>
        <strain evidence="1">T2Bo</strain>
    </source>
</reference>
<keyword evidence="2" id="KW-1185">Reference proteome</keyword>
<dbReference type="InParanoid" id="A7ASE3"/>
<dbReference type="Proteomes" id="UP000002173">
    <property type="component" value="Unassembled WGS sequence"/>
</dbReference>
<protein>
    <submittedName>
        <fullName evidence="1">Uncharacterized protein</fullName>
    </submittedName>
</protein>
<comment type="caution">
    <text evidence="1">The sequence shown here is derived from an EMBL/GenBank/DDBJ whole genome shotgun (WGS) entry which is preliminary data.</text>
</comment>
<dbReference type="VEuPathDB" id="PiroplasmaDB:BBOV_IV011100"/>
<gene>
    <name evidence="1" type="ORF">BBOV_IV011100</name>
</gene>
<evidence type="ECO:0000313" key="1">
    <source>
        <dbReference type="EMBL" id="EDO07462.1"/>
    </source>
</evidence>
<organism evidence="1 2">
    <name type="scientific">Babesia bovis</name>
    <dbReference type="NCBI Taxonomy" id="5865"/>
    <lineage>
        <taxon>Eukaryota</taxon>
        <taxon>Sar</taxon>
        <taxon>Alveolata</taxon>
        <taxon>Apicomplexa</taxon>
        <taxon>Aconoidasida</taxon>
        <taxon>Piroplasmida</taxon>
        <taxon>Babesiidae</taxon>
        <taxon>Babesia</taxon>
    </lineage>
</organism>
<accession>A7ASE3</accession>
<dbReference type="OMA" id="DVAEMYY"/>
<dbReference type="STRING" id="5865.A7ASE3"/>
<proteinExistence type="predicted"/>
<dbReference type="AlphaFoldDB" id="A7ASE3"/>